<feature type="domain" description="SOCS box" evidence="4">
    <location>
        <begin position="538"/>
        <end position="600"/>
    </location>
</feature>
<dbReference type="PANTHER" id="PTHR24198:SF165">
    <property type="entry name" value="ANKYRIN REPEAT-CONTAINING PROTEIN-RELATED"/>
    <property type="match status" value="1"/>
</dbReference>
<keyword evidence="1" id="KW-0677">Repeat</keyword>
<dbReference type="AlphaFoldDB" id="A0AAN9XZ71"/>
<dbReference type="SMART" id="SM00248">
    <property type="entry name" value="ANK"/>
    <property type="match status" value="8"/>
</dbReference>
<dbReference type="Gene3D" id="1.10.750.20">
    <property type="entry name" value="SOCS box"/>
    <property type="match status" value="1"/>
</dbReference>
<feature type="repeat" description="ANK" evidence="3">
    <location>
        <begin position="178"/>
        <end position="200"/>
    </location>
</feature>
<comment type="caution">
    <text evidence="5">The sequence shown here is derived from an EMBL/GenBank/DDBJ whole genome shotgun (WGS) entry which is preliminary data.</text>
</comment>
<evidence type="ECO:0000256" key="3">
    <source>
        <dbReference type="PROSITE-ProRule" id="PRU00023"/>
    </source>
</evidence>
<dbReference type="SUPFAM" id="SSF48403">
    <property type="entry name" value="Ankyrin repeat"/>
    <property type="match status" value="1"/>
</dbReference>
<proteinExistence type="predicted"/>
<dbReference type="PROSITE" id="PS50297">
    <property type="entry name" value="ANK_REP_REGION"/>
    <property type="match status" value="4"/>
</dbReference>
<feature type="repeat" description="ANK" evidence="3">
    <location>
        <begin position="111"/>
        <end position="143"/>
    </location>
</feature>
<feature type="repeat" description="ANK" evidence="3">
    <location>
        <begin position="77"/>
        <end position="109"/>
    </location>
</feature>
<keyword evidence="6" id="KW-1185">Reference proteome</keyword>
<dbReference type="PANTHER" id="PTHR24198">
    <property type="entry name" value="ANKYRIN REPEAT AND PROTEIN KINASE DOMAIN-CONTAINING PROTEIN"/>
    <property type="match status" value="1"/>
</dbReference>
<feature type="repeat" description="ANK" evidence="3">
    <location>
        <begin position="144"/>
        <end position="177"/>
    </location>
</feature>
<reference evidence="5 6" key="1">
    <citation type="submission" date="2024-03" db="EMBL/GenBank/DDBJ databases">
        <title>Adaptation during the transition from Ophiocordyceps entomopathogen to insect associate is accompanied by gene loss and intensified selection.</title>
        <authorList>
            <person name="Ward C.M."/>
            <person name="Onetto C.A."/>
            <person name="Borneman A.R."/>
        </authorList>
    </citation>
    <scope>NUCLEOTIDE SEQUENCE [LARGE SCALE GENOMIC DNA]</scope>
    <source>
        <strain evidence="5">AWRI1</strain>
        <tissue evidence="5">Single Adult Female</tissue>
    </source>
</reference>
<dbReference type="SUPFAM" id="SSF158235">
    <property type="entry name" value="SOCS box-like"/>
    <property type="match status" value="1"/>
</dbReference>
<gene>
    <name evidence="5" type="ORF">V9T40_011134</name>
</gene>
<dbReference type="PROSITE" id="PS50225">
    <property type="entry name" value="SOCS"/>
    <property type="match status" value="1"/>
</dbReference>
<accession>A0AAN9XZ71</accession>
<dbReference type="EMBL" id="JBBCAQ010000037">
    <property type="protein sequence ID" value="KAK7573943.1"/>
    <property type="molecule type" value="Genomic_DNA"/>
</dbReference>
<evidence type="ECO:0000313" key="6">
    <source>
        <dbReference type="Proteomes" id="UP001367676"/>
    </source>
</evidence>
<protein>
    <recommendedName>
        <fullName evidence="4">SOCS box domain-containing protein</fullName>
    </recommendedName>
</protein>
<evidence type="ECO:0000259" key="4">
    <source>
        <dbReference type="PROSITE" id="PS50225"/>
    </source>
</evidence>
<keyword evidence="2 3" id="KW-0040">ANK repeat</keyword>
<dbReference type="Gene3D" id="1.25.40.20">
    <property type="entry name" value="Ankyrin repeat-containing domain"/>
    <property type="match status" value="2"/>
</dbReference>
<dbReference type="InterPro" id="IPR036770">
    <property type="entry name" value="Ankyrin_rpt-contain_sf"/>
</dbReference>
<dbReference type="InterPro" id="IPR036036">
    <property type="entry name" value="SOCS_box-like_dom_sf"/>
</dbReference>
<dbReference type="GO" id="GO:0035556">
    <property type="term" value="P:intracellular signal transduction"/>
    <property type="evidence" value="ECO:0007669"/>
    <property type="project" value="InterPro"/>
</dbReference>
<dbReference type="Pfam" id="PF12796">
    <property type="entry name" value="Ank_2"/>
    <property type="match status" value="2"/>
</dbReference>
<sequence length="600" mass="69027">MSIPTDSISSSIQRGDRSSMLQLLEELKKNRLPLPASSTNWTALHLAASQPQYKEYLELLLEYSDSILMDINGLTDDGTTALHIACENGCEESVLILLQKGCDPYKVTSDDNDSALHIAAGKGNSKIIEYLLNYPRNINEPNMWGMTPLHFAAEGKGNLEVGRILLEKGVNVRVHTENGNSPLHYACGEDNLDMIRFLVECDSTLINCMNLEYITPLMLAAKCSSDGRSVRILYENGAQTGPYNCRENGGMALHFAVDGGKVEVLEYMLQFTETSCIEAWVSSAQNVLHMGFSEYIGVFSSLLCRTIDKGNVECLEMLLSSNKLSPSILQAPNIERYDDNCEIYSPLAYLFKNKCRIEDEKFNSYLKLLLKNKIVMLDEFFKVYEVEWPECEIQFHSPFTYILNEGWPFSKIQHYFHLLHANDITIDYSLQCYHDNTQSFATFTNYEWYYQPVIRVMLANNIEVLNLIVPNSAILEPDVMILQYHKLVDVLWNRNGVVINEDAGFLQFKEKYHSLFEYLMSLKPTYYKQPETYDRLRLLLYPYNTIGEEFSKSTLKQLCRTVIRQHLRESTLEGNLRHFHRKILELPLPTLLKDYLLFKY</sequence>
<evidence type="ECO:0000256" key="1">
    <source>
        <dbReference type="ARBA" id="ARBA00022737"/>
    </source>
</evidence>
<dbReference type="Pfam" id="PF07525">
    <property type="entry name" value="SOCS_box"/>
    <property type="match status" value="1"/>
</dbReference>
<dbReference type="SMART" id="SM00969">
    <property type="entry name" value="SOCS_box"/>
    <property type="match status" value="1"/>
</dbReference>
<dbReference type="InterPro" id="IPR001496">
    <property type="entry name" value="SOCS_box"/>
</dbReference>
<evidence type="ECO:0000256" key="2">
    <source>
        <dbReference type="ARBA" id="ARBA00023043"/>
    </source>
</evidence>
<dbReference type="Pfam" id="PF00023">
    <property type="entry name" value="Ank"/>
    <property type="match status" value="1"/>
</dbReference>
<dbReference type="PROSITE" id="PS50088">
    <property type="entry name" value="ANK_REPEAT"/>
    <property type="match status" value="4"/>
</dbReference>
<evidence type="ECO:0000313" key="5">
    <source>
        <dbReference type="EMBL" id="KAK7573943.1"/>
    </source>
</evidence>
<name>A0AAN9XZ71_9HEMI</name>
<dbReference type="Proteomes" id="UP001367676">
    <property type="component" value="Unassembled WGS sequence"/>
</dbReference>
<dbReference type="InterPro" id="IPR002110">
    <property type="entry name" value="Ankyrin_rpt"/>
</dbReference>
<organism evidence="5 6">
    <name type="scientific">Parthenolecanium corni</name>
    <dbReference type="NCBI Taxonomy" id="536013"/>
    <lineage>
        <taxon>Eukaryota</taxon>
        <taxon>Metazoa</taxon>
        <taxon>Ecdysozoa</taxon>
        <taxon>Arthropoda</taxon>
        <taxon>Hexapoda</taxon>
        <taxon>Insecta</taxon>
        <taxon>Pterygota</taxon>
        <taxon>Neoptera</taxon>
        <taxon>Paraneoptera</taxon>
        <taxon>Hemiptera</taxon>
        <taxon>Sternorrhyncha</taxon>
        <taxon>Coccoidea</taxon>
        <taxon>Coccidae</taxon>
        <taxon>Parthenolecanium</taxon>
    </lineage>
</organism>
<dbReference type="CDD" id="cd03587">
    <property type="entry name" value="SOCS"/>
    <property type="match status" value="1"/>
</dbReference>